<dbReference type="Pfam" id="PF00929">
    <property type="entry name" value="RNase_T"/>
    <property type="match status" value="1"/>
</dbReference>
<sequence length="212" mass="24609">MAYLFFDTETTGIPKRRGGKTYDHKNLEHFAGARIVQICWMITKGKTFDLLDEKCCIVKPDGFVIPEVTSKIHGIYQAEALSEGRELKEVLEMLEEAVNKYGVKKVVAHNVEFDINILLSEIYRGGVFRNLYESMSSMSQKCTMKAGKYVCKLESRFKNSYKYPTLKELYEFLFHTPIDTSKTHQADFDTKICLQCFRELLRLEKESKLNRT</sequence>
<dbReference type="PANTHER" id="PTHR30231:SF4">
    <property type="entry name" value="PROTEIN NEN2"/>
    <property type="match status" value="1"/>
</dbReference>
<evidence type="ECO:0000256" key="2">
    <source>
        <dbReference type="ARBA" id="ARBA00022801"/>
    </source>
</evidence>
<dbReference type="Gene3D" id="3.30.420.10">
    <property type="entry name" value="Ribonuclease H-like superfamily/Ribonuclease H"/>
    <property type="match status" value="1"/>
</dbReference>
<feature type="domain" description="Exonuclease" evidence="4">
    <location>
        <begin position="2"/>
        <end position="206"/>
    </location>
</feature>
<keyword evidence="2" id="KW-0378">Hydrolase</keyword>
<dbReference type="EMBL" id="MN740845">
    <property type="protein sequence ID" value="QHU14721.1"/>
    <property type="molecule type" value="Genomic_DNA"/>
</dbReference>
<dbReference type="GO" id="GO:0003676">
    <property type="term" value="F:nucleic acid binding"/>
    <property type="evidence" value="ECO:0007669"/>
    <property type="project" value="InterPro"/>
</dbReference>
<dbReference type="SMART" id="SM00479">
    <property type="entry name" value="EXOIII"/>
    <property type="match status" value="1"/>
</dbReference>
<dbReference type="CDD" id="cd06127">
    <property type="entry name" value="DEDDh"/>
    <property type="match status" value="1"/>
</dbReference>
<dbReference type="SUPFAM" id="SSF53098">
    <property type="entry name" value="Ribonuclease H-like"/>
    <property type="match status" value="1"/>
</dbReference>
<evidence type="ECO:0000259" key="4">
    <source>
        <dbReference type="SMART" id="SM00479"/>
    </source>
</evidence>
<keyword evidence="1" id="KW-0540">Nuclease</keyword>
<organism evidence="5">
    <name type="scientific">viral metagenome</name>
    <dbReference type="NCBI Taxonomy" id="1070528"/>
    <lineage>
        <taxon>unclassified sequences</taxon>
        <taxon>metagenomes</taxon>
        <taxon>organismal metagenomes</taxon>
    </lineage>
</organism>
<proteinExistence type="predicted"/>
<dbReference type="GO" id="GO:0008408">
    <property type="term" value="F:3'-5' exonuclease activity"/>
    <property type="evidence" value="ECO:0007669"/>
    <property type="project" value="TreeGrafter"/>
</dbReference>
<dbReference type="PANTHER" id="PTHR30231">
    <property type="entry name" value="DNA POLYMERASE III SUBUNIT EPSILON"/>
    <property type="match status" value="1"/>
</dbReference>
<dbReference type="AlphaFoldDB" id="A0A6C0KC11"/>
<dbReference type="InterPro" id="IPR036397">
    <property type="entry name" value="RNaseH_sf"/>
</dbReference>
<dbReference type="InterPro" id="IPR013520">
    <property type="entry name" value="Ribonucl_H"/>
</dbReference>
<keyword evidence="3" id="KW-0269">Exonuclease</keyword>
<accession>A0A6C0KC11</accession>
<reference evidence="5" key="1">
    <citation type="journal article" date="2020" name="Nature">
        <title>Giant virus diversity and host interactions through global metagenomics.</title>
        <authorList>
            <person name="Schulz F."/>
            <person name="Roux S."/>
            <person name="Paez-Espino D."/>
            <person name="Jungbluth S."/>
            <person name="Walsh D.A."/>
            <person name="Denef V.J."/>
            <person name="McMahon K.D."/>
            <person name="Konstantinidis K.T."/>
            <person name="Eloe-Fadrosh E.A."/>
            <person name="Kyrpides N.C."/>
            <person name="Woyke T."/>
        </authorList>
    </citation>
    <scope>NUCLEOTIDE SEQUENCE</scope>
    <source>
        <strain evidence="5">GVMAG-S-1102113-126</strain>
    </source>
</reference>
<name>A0A6C0KC11_9ZZZZ</name>
<dbReference type="InterPro" id="IPR012337">
    <property type="entry name" value="RNaseH-like_sf"/>
</dbReference>
<evidence type="ECO:0000313" key="5">
    <source>
        <dbReference type="EMBL" id="QHU14721.1"/>
    </source>
</evidence>
<protein>
    <recommendedName>
        <fullName evidence="4">Exonuclease domain-containing protein</fullName>
    </recommendedName>
</protein>
<evidence type="ECO:0000256" key="1">
    <source>
        <dbReference type="ARBA" id="ARBA00022722"/>
    </source>
</evidence>
<evidence type="ECO:0000256" key="3">
    <source>
        <dbReference type="ARBA" id="ARBA00022839"/>
    </source>
</evidence>